<accession>A0A813DA18</accession>
<feature type="compositionally biased region" description="Polar residues" evidence="1">
    <location>
        <begin position="27"/>
        <end position="36"/>
    </location>
</feature>
<sequence length="178" mass="18713">MAADSRDPAETIKGGYETAVPLRRVGQTRQLYQNTASDRPGSSTGSSTRPFSSSERVRTPGQDPLRADSALSQHVPVKLGNTLPTTGSCIRLSTSHLASLRRGTAAAVGDSSTLWPGSSQTSCSSLRSEGLSTASFFGQRLCLGESLVAALSRQARSSELVSRPPPLEEAPPGLFIPE</sequence>
<dbReference type="AlphaFoldDB" id="A0A813DA18"/>
<evidence type="ECO:0000313" key="2">
    <source>
        <dbReference type="EMBL" id="CAE8583302.1"/>
    </source>
</evidence>
<feature type="compositionally biased region" description="Basic and acidic residues" evidence="1">
    <location>
        <begin position="1"/>
        <end position="10"/>
    </location>
</feature>
<gene>
    <name evidence="2" type="ORF">PGLA1383_LOCUS2282</name>
</gene>
<dbReference type="EMBL" id="CAJNNV010000676">
    <property type="protein sequence ID" value="CAE8583302.1"/>
    <property type="molecule type" value="Genomic_DNA"/>
</dbReference>
<name>A0A813DA18_POLGL</name>
<feature type="non-terminal residue" evidence="2">
    <location>
        <position position="1"/>
    </location>
</feature>
<keyword evidence="3" id="KW-1185">Reference proteome</keyword>
<proteinExistence type="predicted"/>
<reference evidence="2" key="1">
    <citation type="submission" date="2021-02" db="EMBL/GenBank/DDBJ databases">
        <authorList>
            <person name="Dougan E. K."/>
            <person name="Rhodes N."/>
            <person name="Thang M."/>
            <person name="Chan C."/>
        </authorList>
    </citation>
    <scope>NUCLEOTIDE SEQUENCE</scope>
</reference>
<protein>
    <submittedName>
        <fullName evidence="2">Uncharacterized protein</fullName>
    </submittedName>
</protein>
<evidence type="ECO:0000256" key="1">
    <source>
        <dbReference type="SAM" id="MobiDB-lite"/>
    </source>
</evidence>
<organism evidence="2 3">
    <name type="scientific">Polarella glacialis</name>
    <name type="common">Dinoflagellate</name>
    <dbReference type="NCBI Taxonomy" id="89957"/>
    <lineage>
        <taxon>Eukaryota</taxon>
        <taxon>Sar</taxon>
        <taxon>Alveolata</taxon>
        <taxon>Dinophyceae</taxon>
        <taxon>Suessiales</taxon>
        <taxon>Suessiaceae</taxon>
        <taxon>Polarella</taxon>
    </lineage>
</organism>
<feature type="region of interest" description="Disordered" evidence="1">
    <location>
        <begin position="154"/>
        <end position="178"/>
    </location>
</feature>
<dbReference type="Proteomes" id="UP000654075">
    <property type="component" value="Unassembled WGS sequence"/>
</dbReference>
<comment type="caution">
    <text evidence="2">The sequence shown here is derived from an EMBL/GenBank/DDBJ whole genome shotgun (WGS) entry which is preliminary data.</text>
</comment>
<feature type="compositionally biased region" description="Low complexity" evidence="1">
    <location>
        <begin position="37"/>
        <end position="54"/>
    </location>
</feature>
<evidence type="ECO:0000313" key="3">
    <source>
        <dbReference type="Proteomes" id="UP000654075"/>
    </source>
</evidence>
<feature type="region of interest" description="Disordered" evidence="1">
    <location>
        <begin position="1"/>
        <end position="79"/>
    </location>
</feature>